<dbReference type="AlphaFoldDB" id="A0A547PJN8"/>
<proteinExistence type="predicted"/>
<reference evidence="2 3" key="1">
    <citation type="submission" date="2019-06" db="EMBL/GenBank/DDBJ databases">
        <title>Paenimaribius caenipelagi gen. nov., sp. nov., isolated from a tidal flat.</title>
        <authorList>
            <person name="Yoon J.-H."/>
        </authorList>
    </citation>
    <scope>NUCLEOTIDE SEQUENCE [LARGE SCALE GENOMIC DNA]</scope>
    <source>
        <strain evidence="2 3">JBTF-M29</strain>
    </source>
</reference>
<dbReference type="Proteomes" id="UP000318590">
    <property type="component" value="Unassembled WGS sequence"/>
</dbReference>
<dbReference type="Pfam" id="PF15515">
    <property type="entry name" value="MvaI_BcnI"/>
    <property type="match status" value="1"/>
</dbReference>
<protein>
    <recommendedName>
        <fullName evidence="1">MvaI/BcnI restriction endonuclease domain-containing protein</fullName>
    </recommendedName>
</protein>
<organism evidence="2 3">
    <name type="scientific">Palleronia caenipelagi</name>
    <dbReference type="NCBI Taxonomy" id="2489174"/>
    <lineage>
        <taxon>Bacteria</taxon>
        <taxon>Pseudomonadati</taxon>
        <taxon>Pseudomonadota</taxon>
        <taxon>Alphaproteobacteria</taxon>
        <taxon>Rhodobacterales</taxon>
        <taxon>Roseobacteraceae</taxon>
        <taxon>Palleronia</taxon>
    </lineage>
</organism>
<evidence type="ECO:0000313" key="2">
    <source>
        <dbReference type="EMBL" id="TRD14343.1"/>
    </source>
</evidence>
<dbReference type="OrthoDB" id="9204522at2"/>
<dbReference type="Gene3D" id="3.40.210.20">
    <property type="entry name" value="MvaI/BcnI restriction endonuclease, catalytic domain"/>
    <property type="match status" value="1"/>
</dbReference>
<gene>
    <name evidence="2" type="ORF">FEV53_19145</name>
</gene>
<keyword evidence="3" id="KW-1185">Reference proteome</keyword>
<dbReference type="InterPro" id="IPR029127">
    <property type="entry name" value="MvaI_BcnI"/>
</dbReference>
<evidence type="ECO:0000259" key="1">
    <source>
        <dbReference type="Pfam" id="PF15515"/>
    </source>
</evidence>
<accession>A0A547PJN8</accession>
<dbReference type="InterPro" id="IPR043004">
    <property type="entry name" value="MvaI_BcnI_cat"/>
</dbReference>
<feature type="domain" description="MvaI/BcnI restriction endonuclease" evidence="1">
    <location>
        <begin position="55"/>
        <end position="275"/>
    </location>
</feature>
<name>A0A547PJN8_9RHOB</name>
<evidence type="ECO:0000313" key="3">
    <source>
        <dbReference type="Proteomes" id="UP000318590"/>
    </source>
</evidence>
<sequence>MFNHPQAERKLEIQPNCIGDHVRRETVAAIEVSGDHAARSHIPKITALTLQCRGGYTLEAELGISPNGYAEPDYLGWEVKQYGVRDFVNYLAKSPVTLMTPEPTGGLYREQGVEAFLRRYGYPDKSGKPGRINFGGIYANGRDFHADTGLKLVLEGFDADKGKITNVDGQIALIDRDDVVAASWGFRGVIGHWNRKHAKAVYVPSLMRAPPPEYAYGARVELCEGTDVLLLLGALASGAIYYDPGMKMERADTPAPVTKRRSQFRVRHNDLTTLYQASVHENIDP</sequence>
<dbReference type="EMBL" id="VFSV01000079">
    <property type="protein sequence ID" value="TRD14343.1"/>
    <property type="molecule type" value="Genomic_DNA"/>
</dbReference>
<comment type="caution">
    <text evidence="2">The sequence shown here is derived from an EMBL/GenBank/DDBJ whole genome shotgun (WGS) entry which is preliminary data.</text>
</comment>